<evidence type="ECO:0000313" key="4">
    <source>
        <dbReference type="Proteomes" id="UP000681131"/>
    </source>
</evidence>
<dbReference type="KEGG" id="fad:CDH04_04155"/>
<keyword evidence="4" id="KW-1185">Reference proteome</keyword>
<evidence type="ECO:0000313" key="1">
    <source>
        <dbReference type="EMBL" id="AXA33652.1"/>
    </source>
</evidence>
<name>A0A2Z4XYV2_9GAMM</name>
<accession>A0A2Z4XYV2</accession>
<organism evidence="1 3">
    <name type="scientific">Francisella adeliensis</name>
    <dbReference type="NCBI Taxonomy" id="2007306"/>
    <lineage>
        <taxon>Bacteria</taxon>
        <taxon>Pseudomonadati</taxon>
        <taxon>Pseudomonadota</taxon>
        <taxon>Gammaproteobacteria</taxon>
        <taxon>Thiotrichales</taxon>
        <taxon>Francisellaceae</taxon>
        <taxon>Francisella</taxon>
    </lineage>
</organism>
<protein>
    <submittedName>
        <fullName evidence="1">Uncharacterized protein</fullName>
    </submittedName>
</protein>
<reference evidence="2 4" key="2">
    <citation type="submission" date="2019-08" db="EMBL/GenBank/DDBJ databases">
        <title>Complete genome sequences of Francisella adeliensis (FSC1325 and FSC1326).</title>
        <authorList>
            <person name="Ohrman C."/>
            <person name="Uneklint I."/>
            <person name="Vallesi A."/>
            <person name="Karlsson L."/>
            <person name="Sjodin A."/>
        </authorList>
    </citation>
    <scope>NUCLEOTIDE SEQUENCE [LARGE SCALE GENOMIC DNA]</scope>
    <source>
        <strain evidence="2 4">FSC1325</strain>
    </source>
</reference>
<evidence type="ECO:0000313" key="2">
    <source>
        <dbReference type="EMBL" id="QIW11886.1"/>
    </source>
</evidence>
<evidence type="ECO:0000313" key="3">
    <source>
        <dbReference type="Proteomes" id="UP000251120"/>
    </source>
</evidence>
<gene>
    <name evidence="1" type="ORF">CDH04_04155</name>
    <name evidence="2" type="ORF">FZC43_04160</name>
</gene>
<reference evidence="1 3" key="1">
    <citation type="submission" date="2017-06" db="EMBL/GenBank/DDBJ databases">
        <title>Complete genome of Francisella adeliensis.</title>
        <authorList>
            <person name="Vallesi A."/>
            <person name="Sjodin A."/>
        </authorList>
    </citation>
    <scope>NUCLEOTIDE SEQUENCE [LARGE SCALE GENOMIC DNA]</scope>
    <source>
        <strain evidence="1 3">FDC440</strain>
    </source>
</reference>
<dbReference type="EMBL" id="CP043424">
    <property type="protein sequence ID" value="QIW11886.1"/>
    <property type="molecule type" value="Genomic_DNA"/>
</dbReference>
<dbReference type="OrthoDB" id="5605640at2"/>
<dbReference type="RefSeq" id="WP_112869825.1">
    <property type="nucleotide sequence ID" value="NZ_CP021781.1"/>
</dbReference>
<sequence length="140" mass="16450">MSIKIVPEKLDKIQNHKTRHKIKNTTYANKELISRANHLASSNEVANKQLHKLNIPYLQDTDIIYYSATKIIVRSNKEILKAKIKELHQQFIDILQKHTMFSKLQKIEIQIEYDQNTKKIIKQDNTQAKKQISKLKESLS</sequence>
<dbReference type="Proteomes" id="UP000681131">
    <property type="component" value="Chromosome"/>
</dbReference>
<dbReference type="AlphaFoldDB" id="A0A2Z4XYV2"/>
<dbReference type="Proteomes" id="UP000251120">
    <property type="component" value="Chromosome"/>
</dbReference>
<dbReference type="EMBL" id="CP021781">
    <property type="protein sequence ID" value="AXA33652.1"/>
    <property type="molecule type" value="Genomic_DNA"/>
</dbReference>
<proteinExistence type="predicted"/>